<proteinExistence type="predicted"/>
<dbReference type="AlphaFoldDB" id="A0A183IHI9"/>
<evidence type="ECO:0000313" key="4">
    <source>
        <dbReference type="WBParaSite" id="SBAD_0000323001-mRNA-1"/>
    </source>
</evidence>
<protein>
    <submittedName>
        <fullName evidence="4">Ovule protein</fullName>
    </submittedName>
</protein>
<dbReference type="WBParaSite" id="SBAD_0000323001-mRNA-1">
    <property type="protein sequence ID" value="SBAD_0000323001-mRNA-1"/>
    <property type="gene ID" value="SBAD_0000323001"/>
</dbReference>
<evidence type="ECO:0000256" key="1">
    <source>
        <dbReference type="SAM" id="MobiDB-lite"/>
    </source>
</evidence>
<reference evidence="2 3" key="2">
    <citation type="submission" date="2018-11" db="EMBL/GenBank/DDBJ databases">
        <authorList>
            <consortium name="Pathogen Informatics"/>
        </authorList>
    </citation>
    <scope>NUCLEOTIDE SEQUENCE [LARGE SCALE GENOMIC DNA]</scope>
</reference>
<keyword evidence="3" id="KW-1185">Reference proteome</keyword>
<evidence type="ECO:0000313" key="2">
    <source>
        <dbReference type="EMBL" id="VDO99947.1"/>
    </source>
</evidence>
<feature type="region of interest" description="Disordered" evidence="1">
    <location>
        <begin position="1"/>
        <end position="33"/>
    </location>
</feature>
<organism evidence="4">
    <name type="scientific">Soboliphyme baturini</name>
    <dbReference type="NCBI Taxonomy" id="241478"/>
    <lineage>
        <taxon>Eukaryota</taxon>
        <taxon>Metazoa</taxon>
        <taxon>Ecdysozoa</taxon>
        <taxon>Nematoda</taxon>
        <taxon>Enoplea</taxon>
        <taxon>Dorylaimia</taxon>
        <taxon>Dioctophymatida</taxon>
        <taxon>Dioctophymatoidea</taxon>
        <taxon>Soboliphymatidae</taxon>
        <taxon>Soboliphyme</taxon>
    </lineage>
</organism>
<dbReference type="EMBL" id="UZAM01007561">
    <property type="protein sequence ID" value="VDO99947.1"/>
    <property type="molecule type" value="Genomic_DNA"/>
</dbReference>
<reference evidence="4" key="1">
    <citation type="submission" date="2016-06" db="UniProtKB">
        <authorList>
            <consortium name="WormBaseParasite"/>
        </authorList>
    </citation>
    <scope>IDENTIFICATION</scope>
</reference>
<accession>A0A183IHI9</accession>
<evidence type="ECO:0000313" key="3">
    <source>
        <dbReference type="Proteomes" id="UP000270296"/>
    </source>
</evidence>
<feature type="compositionally biased region" description="Polar residues" evidence="1">
    <location>
        <begin position="20"/>
        <end position="33"/>
    </location>
</feature>
<name>A0A183IHI9_9BILA</name>
<feature type="compositionally biased region" description="Polar residues" evidence="1">
    <location>
        <begin position="1"/>
        <end position="13"/>
    </location>
</feature>
<sequence>MSVKMISTNSFTESAEKAPPTSTSNKRGYQRSSPRGAYVWLQGEQKVVIVNYSDGLDISSFCFPLNSGCCDGSPPGENVLQYCEMKQRNFLRDLNIFNWNQLTIQLNERLSLNTVRKQGHEE</sequence>
<dbReference type="Proteomes" id="UP000270296">
    <property type="component" value="Unassembled WGS sequence"/>
</dbReference>
<gene>
    <name evidence="2" type="ORF">SBAD_LOCUS3084</name>
</gene>